<dbReference type="InterPro" id="IPR001759">
    <property type="entry name" value="PTX_dom"/>
</dbReference>
<organism evidence="5 6">
    <name type="scientific">Actinia tenebrosa</name>
    <name type="common">Australian red waratah sea anemone</name>
    <dbReference type="NCBI Taxonomy" id="6105"/>
    <lineage>
        <taxon>Eukaryota</taxon>
        <taxon>Metazoa</taxon>
        <taxon>Cnidaria</taxon>
        <taxon>Anthozoa</taxon>
        <taxon>Hexacorallia</taxon>
        <taxon>Actiniaria</taxon>
        <taxon>Actiniidae</taxon>
        <taxon>Actinia</taxon>
    </lineage>
</organism>
<dbReference type="Pfam" id="PF00629">
    <property type="entry name" value="MAM"/>
    <property type="match status" value="4"/>
</dbReference>
<evidence type="ECO:0000256" key="2">
    <source>
        <dbReference type="PROSITE-ProRule" id="PRU00124"/>
    </source>
</evidence>
<evidence type="ECO:0000259" key="4">
    <source>
        <dbReference type="PROSITE" id="PS50060"/>
    </source>
</evidence>
<dbReference type="SUPFAM" id="SSF57424">
    <property type="entry name" value="LDL receptor-like module"/>
    <property type="match status" value="2"/>
</dbReference>
<dbReference type="PROSITE" id="PS50068">
    <property type="entry name" value="LDLRA_2"/>
    <property type="match status" value="2"/>
</dbReference>
<dbReference type="SMART" id="SM00192">
    <property type="entry name" value="LDLa"/>
    <property type="match status" value="2"/>
</dbReference>
<dbReference type="SMART" id="SM00137">
    <property type="entry name" value="MAM"/>
    <property type="match status" value="1"/>
</dbReference>
<feature type="disulfide bond" evidence="2">
    <location>
        <begin position="224"/>
        <end position="242"/>
    </location>
</feature>
<evidence type="ECO:0000256" key="1">
    <source>
        <dbReference type="ARBA" id="ARBA00023157"/>
    </source>
</evidence>
<dbReference type="RefSeq" id="XP_031555521.1">
    <property type="nucleotide sequence ID" value="XM_031699661.1"/>
</dbReference>
<dbReference type="FunFam" id="2.60.120.290:FF:000013">
    <property type="entry name" value="Membrane frizzled-related protein"/>
    <property type="match status" value="1"/>
</dbReference>
<feature type="domain" description="MAM" evidence="4">
    <location>
        <begin position="472"/>
        <end position="623"/>
    </location>
</feature>
<evidence type="ECO:0000313" key="6">
    <source>
        <dbReference type="RefSeq" id="XP_031555521.1"/>
    </source>
</evidence>
<protein>
    <submittedName>
        <fullName evidence="6">MAM and LDL-receptor class A domain-containing protein 1-like</fullName>
    </submittedName>
</protein>
<dbReference type="SUPFAM" id="SSF49899">
    <property type="entry name" value="Concanavalin A-like lectins/glucanases"/>
    <property type="match status" value="5"/>
</dbReference>
<feature type="domain" description="MAM" evidence="4">
    <location>
        <begin position="21"/>
        <end position="169"/>
    </location>
</feature>
<dbReference type="Gene3D" id="2.60.120.200">
    <property type="match status" value="4"/>
</dbReference>
<keyword evidence="5" id="KW-1185">Reference proteome</keyword>
<dbReference type="GeneID" id="116292361"/>
<keyword evidence="1 2" id="KW-1015">Disulfide bond</keyword>
<sequence>MIICHFVRHLFTFHVTASKIYSCNFDDGLCKGWKHFPYPWNNTNDNSTALGISKSSGGVDFPFPGNYSLESPWLPWKSVYSRISFCVEFSYLLRTNTTSSIEVHIVTRTNNSQLLWSVSGFQGDVWARAGIPVSTWEAYKIVFKGRSVLNDSIGVAIKQFDVNTEECRLHPYYGAPGYSCKASEFRCSNGQCVSKTFQCNGLIDGCLDGSDEDQCDCPTGYFRCSHQKCIKADRLCDGVRDCPDGMDERRCDKGCPDIQCFDGPCSTKPCNSKTPGCQDNSHQFTSCRYCSSDAQSCTNLSSSDIRCQGLRGLCGFENGPCKLQKYPNNSLEWRFFSPALTQVPHSYPHFDHTTMTEKGTYFLLQSNIPDGHGCLVMNLNQAQLVCLQFWFVIPSKSNSILEISFKNTTKPIRLWRSANWTSDEWTFGQVQLPDNSTGKILIIGRISTGYIALDDISFTEGHCTIIINQDNPSCYFDDDEVCNGWKTDKAWKRAEKKLPGMLKHFSVQDSTDRFLSLSQSLANPSIISSPMINPQDQGWQCLRFWFYSGKNYFERTLSVSFLSENGSKQVWSYNSANDKWNFIQLQISNNYKSLKVIIKGIKDHENAILAVDDVTFSKEQCYKIPVLSSPCQEYKILDSKYRRLDLLDNINQIDSMFGTKTWYRVTGQAGNYVANYCDKGMKYLVTYVWVNGSSPMVEDGEVQMQGWLAIKCLCFYQLRKVMVRNCSTFLVYQFPDRSFNLPTSLATMYIHKVMGLSVEKEWKDWSSMSNESRWMTISEDQHEKIIQAIRQEGGTPPQHHSSKDERDIVFLLKRNASVRVHINGPLTAMTLCLWTSVNTSLPLTVSLDVALVTSTTTLARIGNLTSDELSRWKHVCVSWKSGYGLWQVYIDGVTTQHGRGVLDKIKLKDVMMKINFESNTTNTLVKFSRLNMWGRDLTEHEILYMSYECGQEHGTLVQWDQYRNNISVVTDDPVTEYRSTCIGKQGNVMSVVTGQSGLPTGNQTALIMSPRYGRSSESPGRCLRFRYKLWGPGAKALKLYQKLDNKAFPWRPVWMDNDNGTRGWREGQVTLTAVMGYQLVIEGQTTNAPGLLSIGALYATEGYCSILPTTADQACNEILTNDTGYILSPYYPGYYSNNAHCTWTIKARKGHVIRLEIKAFELEMSPRCSADSVEVYDGQMEKSFRIGRYCGVRYPPIIQSTFNILVVRFTSNNKIHRSGFMSRYQTIKDTQGTYCVQDCPSDCVCRRTQNREIIISSQQLRSTPDRLPRETSLVLFSGSHLFQVETESFFNLRYLIFIDLSFNKILKIEKRSFVHLESLEGLRINRNFLRHIDEYAFVDLPKLNSLLWRKLDFHCGKSHIPLESHFSSRFESS</sequence>
<feature type="disulfide bond" evidence="2">
    <location>
        <begin position="217"/>
        <end position="229"/>
    </location>
</feature>
<dbReference type="InterPro" id="IPR051560">
    <property type="entry name" value="MAM_domain-containing"/>
</dbReference>
<dbReference type="GO" id="GO:0016020">
    <property type="term" value="C:membrane"/>
    <property type="evidence" value="ECO:0007669"/>
    <property type="project" value="InterPro"/>
</dbReference>
<feature type="disulfide bond" evidence="2">
    <location>
        <begin position="180"/>
        <end position="192"/>
    </location>
</feature>
<dbReference type="InterPro" id="IPR002172">
    <property type="entry name" value="LDrepeatLR_classA_rpt"/>
</dbReference>
<dbReference type="InterPro" id="IPR000998">
    <property type="entry name" value="MAM_dom"/>
</dbReference>
<dbReference type="PANTHER" id="PTHR23282">
    <property type="entry name" value="APICAL ENDOSOMAL GLYCOPROTEIN PRECURSOR"/>
    <property type="match status" value="1"/>
</dbReference>
<dbReference type="PANTHER" id="PTHR23282:SF101">
    <property type="entry name" value="MAM DOMAIN-CONTAINING PROTEIN"/>
    <property type="match status" value="1"/>
</dbReference>
<proteinExistence type="predicted"/>
<reference evidence="6" key="1">
    <citation type="submission" date="2025-08" db="UniProtKB">
        <authorList>
            <consortium name="RefSeq"/>
        </authorList>
    </citation>
    <scope>IDENTIFICATION</scope>
</reference>
<dbReference type="Pfam" id="PF00431">
    <property type="entry name" value="CUB"/>
    <property type="match status" value="1"/>
</dbReference>
<dbReference type="InterPro" id="IPR035914">
    <property type="entry name" value="Sperma_CUB_dom_sf"/>
</dbReference>
<dbReference type="SUPFAM" id="SSF52058">
    <property type="entry name" value="L domain-like"/>
    <property type="match status" value="1"/>
</dbReference>
<name>A0A6P8HI30_ACTTE</name>
<dbReference type="CDD" id="cd00041">
    <property type="entry name" value="CUB"/>
    <property type="match status" value="1"/>
</dbReference>
<dbReference type="SUPFAM" id="SSF49854">
    <property type="entry name" value="Spermadhesin, CUB domain"/>
    <property type="match status" value="1"/>
</dbReference>
<dbReference type="Pfam" id="PF13855">
    <property type="entry name" value="LRR_8"/>
    <property type="match status" value="1"/>
</dbReference>
<feature type="domain" description="CUB" evidence="3">
    <location>
        <begin position="1115"/>
        <end position="1227"/>
    </location>
</feature>
<feature type="domain" description="MAM" evidence="4">
    <location>
        <begin position="912"/>
        <end position="1106"/>
    </location>
</feature>
<feature type="domain" description="MAM" evidence="4">
    <location>
        <begin position="312"/>
        <end position="465"/>
    </location>
</feature>
<evidence type="ECO:0000313" key="5">
    <source>
        <dbReference type="Proteomes" id="UP000515163"/>
    </source>
</evidence>
<dbReference type="InterPro" id="IPR013320">
    <property type="entry name" value="ConA-like_dom_sf"/>
</dbReference>
<dbReference type="Gene3D" id="3.80.10.10">
    <property type="entry name" value="Ribonuclease Inhibitor"/>
    <property type="match status" value="1"/>
</dbReference>
<dbReference type="InterPro" id="IPR030476">
    <property type="entry name" value="Pentaxin_CS"/>
</dbReference>
<dbReference type="KEGG" id="aten:116292361"/>
<dbReference type="PROSITE" id="PS00289">
    <property type="entry name" value="PTX_1"/>
    <property type="match status" value="1"/>
</dbReference>
<feature type="disulfide bond" evidence="2">
    <location>
        <begin position="236"/>
        <end position="251"/>
    </location>
</feature>
<dbReference type="InterPro" id="IPR036055">
    <property type="entry name" value="LDL_receptor-like_sf"/>
</dbReference>
<evidence type="ECO:0000259" key="3">
    <source>
        <dbReference type="PROSITE" id="PS01180"/>
    </source>
</evidence>
<dbReference type="Pfam" id="PF00057">
    <property type="entry name" value="Ldl_recept_a"/>
    <property type="match status" value="2"/>
</dbReference>
<dbReference type="OrthoDB" id="5989323at2759"/>
<dbReference type="InterPro" id="IPR032675">
    <property type="entry name" value="LRR_dom_sf"/>
</dbReference>
<dbReference type="Proteomes" id="UP000515163">
    <property type="component" value="Unplaced"/>
</dbReference>
<dbReference type="PROSITE" id="PS50060">
    <property type="entry name" value="MAM_2"/>
    <property type="match status" value="4"/>
</dbReference>
<dbReference type="SMART" id="SM00042">
    <property type="entry name" value="CUB"/>
    <property type="match status" value="1"/>
</dbReference>
<dbReference type="Gene3D" id="4.10.400.10">
    <property type="entry name" value="Low-density Lipoprotein Receptor"/>
    <property type="match status" value="2"/>
</dbReference>
<dbReference type="CDD" id="cd00112">
    <property type="entry name" value="LDLa"/>
    <property type="match status" value="2"/>
</dbReference>
<dbReference type="PROSITE" id="PS01180">
    <property type="entry name" value="CUB"/>
    <property type="match status" value="1"/>
</dbReference>
<dbReference type="SMART" id="SM00159">
    <property type="entry name" value="PTX"/>
    <property type="match status" value="1"/>
</dbReference>
<dbReference type="InterPro" id="IPR000859">
    <property type="entry name" value="CUB_dom"/>
</dbReference>
<comment type="caution">
    <text evidence="2">Lacks conserved residue(s) required for the propagation of feature annotation.</text>
</comment>
<gene>
    <name evidence="6" type="primary">LOC116292361</name>
</gene>
<dbReference type="InterPro" id="IPR001611">
    <property type="entry name" value="Leu-rich_rpt"/>
</dbReference>
<dbReference type="Gene3D" id="2.60.120.290">
    <property type="entry name" value="Spermadhesin, CUB domain"/>
    <property type="match status" value="1"/>
</dbReference>
<accession>A0A6P8HI30</accession>
<dbReference type="InParanoid" id="A0A6P8HI30"/>